<keyword evidence="3" id="KW-1185">Reference proteome</keyword>
<accession>A0A9W6LS10</accession>
<dbReference type="EMBL" id="BSEC01000001">
    <property type="protein sequence ID" value="GLI93083.1"/>
    <property type="molecule type" value="Genomic_DNA"/>
</dbReference>
<dbReference type="RefSeq" id="WP_281802687.1">
    <property type="nucleotide sequence ID" value="NZ_BSEC01000001.1"/>
</dbReference>
<evidence type="ECO:0000313" key="3">
    <source>
        <dbReference type="Proteomes" id="UP001144323"/>
    </source>
</evidence>
<keyword evidence="1" id="KW-0732">Signal</keyword>
<dbReference type="Proteomes" id="UP001144323">
    <property type="component" value="Unassembled WGS sequence"/>
</dbReference>
<proteinExistence type="predicted"/>
<organism evidence="2 3">
    <name type="scientific">Methylocystis echinoides</name>
    <dbReference type="NCBI Taxonomy" id="29468"/>
    <lineage>
        <taxon>Bacteria</taxon>
        <taxon>Pseudomonadati</taxon>
        <taxon>Pseudomonadota</taxon>
        <taxon>Alphaproteobacteria</taxon>
        <taxon>Hyphomicrobiales</taxon>
        <taxon>Methylocystaceae</taxon>
        <taxon>Methylocystis</taxon>
    </lineage>
</organism>
<feature type="chain" id="PRO_5040810838" evidence="1">
    <location>
        <begin position="24"/>
        <end position="186"/>
    </location>
</feature>
<protein>
    <submittedName>
        <fullName evidence="2">Uncharacterized protein</fullName>
    </submittedName>
</protein>
<evidence type="ECO:0000256" key="1">
    <source>
        <dbReference type="SAM" id="SignalP"/>
    </source>
</evidence>
<dbReference type="AlphaFoldDB" id="A0A9W6LS10"/>
<evidence type="ECO:0000313" key="2">
    <source>
        <dbReference type="EMBL" id="GLI93083.1"/>
    </source>
</evidence>
<feature type="signal peptide" evidence="1">
    <location>
        <begin position="1"/>
        <end position="23"/>
    </location>
</feature>
<gene>
    <name evidence="2" type="ORF">LMG27198_20750</name>
</gene>
<name>A0A9W6LS10_9HYPH</name>
<reference evidence="2" key="1">
    <citation type="journal article" date="2023" name="Int. J. Syst. Evol. Microbiol.">
        <title>Methylocystis iwaonis sp. nov., a type II methane-oxidizing bacterium from surface soil of a rice paddy field in Japan, and emended description of the genus Methylocystis (ex Whittenbury et al. 1970) Bowman et al. 1993.</title>
        <authorList>
            <person name="Kaise H."/>
            <person name="Sawadogo J.B."/>
            <person name="Alam M.S."/>
            <person name="Ueno C."/>
            <person name="Dianou D."/>
            <person name="Shinjo R."/>
            <person name="Asakawa S."/>
        </authorList>
    </citation>
    <scope>NUCLEOTIDE SEQUENCE</scope>
    <source>
        <strain evidence="2">LMG27198</strain>
    </source>
</reference>
<comment type="caution">
    <text evidence="2">The sequence shown here is derived from an EMBL/GenBank/DDBJ whole genome shotgun (WGS) entry which is preliminary data.</text>
</comment>
<sequence>MGVRRRAILVAACFGCWAAPCGAEEVVPLAGCYEHVYDAAWLKTHPGQFVGRVTLLVTRTSVPETPGEKDPIRADGMLVIWANEMAFSTIGACYWDKVGLACNASLSEVKAPLCKSGVDGPRACRLPDGNPGVFEIAQKSAGLMLTVRERLELPGPADGRTFLYLSPDNAENRAFLLQPAAPAACR</sequence>